<reference evidence="1" key="1">
    <citation type="journal article" date="2021" name="Genome Biol. Evol.">
        <title>A High-Quality Reference Genome for a Parasitic Bivalve with Doubly Uniparental Inheritance (Bivalvia: Unionida).</title>
        <authorList>
            <person name="Smith C.H."/>
        </authorList>
    </citation>
    <scope>NUCLEOTIDE SEQUENCE</scope>
    <source>
        <strain evidence="1">CHS0354</strain>
    </source>
</reference>
<evidence type="ECO:0000313" key="1">
    <source>
        <dbReference type="EMBL" id="KAK3579582.1"/>
    </source>
</evidence>
<dbReference type="EMBL" id="JAEAOA010000952">
    <property type="protein sequence ID" value="KAK3579582.1"/>
    <property type="molecule type" value="Genomic_DNA"/>
</dbReference>
<organism evidence="1 2">
    <name type="scientific">Potamilus streckersoni</name>
    <dbReference type="NCBI Taxonomy" id="2493646"/>
    <lineage>
        <taxon>Eukaryota</taxon>
        <taxon>Metazoa</taxon>
        <taxon>Spiralia</taxon>
        <taxon>Lophotrochozoa</taxon>
        <taxon>Mollusca</taxon>
        <taxon>Bivalvia</taxon>
        <taxon>Autobranchia</taxon>
        <taxon>Heteroconchia</taxon>
        <taxon>Palaeoheterodonta</taxon>
        <taxon>Unionida</taxon>
        <taxon>Unionoidea</taxon>
        <taxon>Unionidae</taxon>
        <taxon>Ambleminae</taxon>
        <taxon>Lampsilini</taxon>
        <taxon>Potamilus</taxon>
    </lineage>
</organism>
<keyword evidence="2" id="KW-1185">Reference proteome</keyword>
<dbReference type="InterPro" id="IPR010530">
    <property type="entry name" value="B12D"/>
</dbReference>
<dbReference type="AlphaFoldDB" id="A0AAE0RTX0"/>
<protein>
    <submittedName>
        <fullName evidence="1">Uncharacterized protein</fullName>
    </submittedName>
</protein>
<name>A0AAE0RTX0_9BIVA</name>
<dbReference type="PANTHER" id="PTHR14256">
    <property type="entry name" value="NADH-UBIQUINONE OXIDOREDUCTASE MLRQ SUBUNIT"/>
    <property type="match status" value="1"/>
</dbReference>
<dbReference type="PANTHER" id="PTHR14256:SF3">
    <property type="entry name" value="NORMAL MUCOSA OF ESOPHAGUS-SPECIFIC GENE 1 PROTEIN"/>
    <property type="match status" value="1"/>
</dbReference>
<gene>
    <name evidence="1" type="ORF">CHS0354_015351</name>
</gene>
<sequence>MGCALTGAAAFSFYAAYTKPDVVINKSAEIPPFERIKPDQSVKLFQFNQKYEPIPELEALKKEIGSYKA</sequence>
<dbReference type="Pfam" id="PF06522">
    <property type="entry name" value="B12D"/>
    <property type="match status" value="1"/>
</dbReference>
<reference evidence="1" key="2">
    <citation type="journal article" date="2021" name="Genome Biol. Evol.">
        <title>Developing a high-quality reference genome for a parasitic bivalve with doubly uniparental inheritance (Bivalvia: Unionida).</title>
        <authorList>
            <person name="Smith C.H."/>
        </authorList>
    </citation>
    <scope>NUCLEOTIDE SEQUENCE</scope>
    <source>
        <strain evidence="1">CHS0354</strain>
        <tissue evidence="1">Mantle</tissue>
    </source>
</reference>
<evidence type="ECO:0000313" key="2">
    <source>
        <dbReference type="Proteomes" id="UP001195483"/>
    </source>
</evidence>
<reference evidence="1" key="3">
    <citation type="submission" date="2023-05" db="EMBL/GenBank/DDBJ databases">
        <authorList>
            <person name="Smith C.H."/>
        </authorList>
    </citation>
    <scope>NUCLEOTIDE SEQUENCE</scope>
    <source>
        <strain evidence="1">CHS0354</strain>
        <tissue evidence="1">Mantle</tissue>
    </source>
</reference>
<dbReference type="Proteomes" id="UP001195483">
    <property type="component" value="Unassembled WGS sequence"/>
</dbReference>
<comment type="caution">
    <text evidence="1">The sequence shown here is derived from an EMBL/GenBank/DDBJ whole genome shotgun (WGS) entry which is preliminary data.</text>
</comment>
<proteinExistence type="predicted"/>
<accession>A0AAE0RTX0</accession>